<evidence type="ECO:0000313" key="1">
    <source>
        <dbReference type="EMBL" id="GFY12877.1"/>
    </source>
</evidence>
<dbReference type="Proteomes" id="UP000887159">
    <property type="component" value="Unassembled WGS sequence"/>
</dbReference>
<evidence type="ECO:0000313" key="2">
    <source>
        <dbReference type="Proteomes" id="UP000887159"/>
    </source>
</evidence>
<keyword evidence="2" id="KW-1185">Reference proteome</keyword>
<proteinExistence type="predicted"/>
<name>A0A8X6VC47_TRICX</name>
<gene>
    <name evidence="1" type="ORF">TNCV_3074371</name>
</gene>
<organism evidence="1 2">
    <name type="scientific">Trichonephila clavipes</name>
    <name type="common">Golden silk orbweaver</name>
    <name type="synonym">Nephila clavipes</name>
    <dbReference type="NCBI Taxonomy" id="2585209"/>
    <lineage>
        <taxon>Eukaryota</taxon>
        <taxon>Metazoa</taxon>
        <taxon>Ecdysozoa</taxon>
        <taxon>Arthropoda</taxon>
        <taxon>Chelicerata</taxon>
        <taxon>Arachnida</taxon>
        <taxon>Araneae</taxon>
        <taxon>Araneomorphae</taxon>
        <taxon>Entelegynae</taxon>
        <taxon>Araneoidea</taxon>
        <taxon>Nephilidae</taxon>
        <taxon>Trichonephila</taxon>
    </lineage>
</organism>
<sequence length="116" mass="12981">MLANLVAIGNERPDARLEHKAIRSRPAGAPVREYYGHLALSGNVIRTPKIRFRILIQQSKTHTGLTFEATALASSVTRGNENPDVGLECKAFPPNSGNILQKLRRYLKYEILVFRP</sequence>
<accession>A0A8X6VC47</accession>
<comment type="caution">
    <text evidence="1">The sequence shown here is derived from an EMBL/GenBank/DDBJ whole genome shotgun (WGS) entry which is preliminary data.</text>
</comment>
<reference evidence="1" key="1">
    <citation type="submission" date="2020-08" db="EMBL/GenBank/DDBJ databases">
        <title>Multicomponent nature underlies the extraordinary mechanical properties of spider dragline silk.</title>
        <authorList>
            <person name="Kono N."/>
            <person name="Nakamura H."/>
            <person name="Mori M."/>
            <person name="Yoshida Y."/>
            <person name="Ohtoshi R."/>
            <person name="Malay A.D."/>
            <person name="Moran D.A.P."/>
            <person name="Tomita M."/>
            <person name="Numata K."/>
            <person name="Arakawa K."/>
        </authorList>
    </citation>
    <scope>NUCLEOTIDE SEQUENCE</scope>
</reference>
<dbReference type="EMBL" id="BMAU01021318">
    <property type="protein sequence ID" value="GFY12877.1"/>
    <property type="molecule type" value="Genomic_DNA"/>
</dbReference>
<protein>
    <submittedName>
        <fullName evidence="1">Uncharacterized protein</fullName>
    </submittedName>
</protein>
<dbReference type="AlphaFoldDB" id="A0A8X6VC47"/>